<name>A0A8J3ZU50_9ACTN</name>
<dbReference type="Proteomes" id="UP000635606">
    <property type="component" value="Unassembled WGS sequence"/>
</dbReference>
<accession>A0A8J3ZU50</accession>
<dbReference type="Gene3D" id="1.10.10.10">
    <property type="entry name" value="Winged helix-like DNA-binding domain superfamily/Winged helix DNA-binding domain"/>
    <property type="match status" value="1"/>
</dbReference>
<reference evidence="2" key="1">
    <citation type="submission" date="2021-01" db="EMBL/GenBank/DDBJ databases">
        <title>Whole genome shotgun sequence of Virgisporangium ochraceum NBRC 16418.</title>
        <authorList>
            <person name="Komaki H."/>
            <person name="Tamura T."/>
        </authorList>
    </citation>
    <scope>NUCLEOTIDE SEQUENCE</scope>
    <source>
        <strain evidence="2">NBRC 16418</strain>
    </source>
</reference>
<dbReference type="Pfam" id="PF12840">
    <property type="entry name" value="HTH_20"/>
    <property type="match status" value="1"/>
</dbReference>
<evidence type="ECO:0000259" key="1">
    <source>
        <dbReference type="SMART" id="SM00418"/>
    </source>
</evidence>
<feature type="domain" description="HTH arsR-type" evidence="1">
    <location>
        <begin position="15"/>
        <end position="94"/>
    </location>
</feature>
<dbReference type="InterPro" id="IPR036390">
    <property type="entry name" value="WH_DNA-bd_sf"/>
</dbReference>
<dbReference type="CDD" id="cd00090">
    <property type="entry name" value="HTH_ARSR"/>
    <property type="match status" value="1"/>
</dbReference>
<comment type="caution">
    <text evidence="2">The sequence shown here is derived from an EMBL/GenBank/DDBJ whole genome shotgun (WGS) entry which is preliminary data.</text>
</comment>
<protein>
    <recommendedName>
        <fullName evidence="1">HTH arsR-type domain-containing protein</fullName>
    </recommendedName>
</protein>
<dbReference type="InterPro" id="IPR011991">
    <property type="entry name" value="ArsR-like_HTH"/>
</dbReference>
<gene>
    <name evidence="2" type="ORF">Voc01_030100</name>
</gene>
<dbReference type="SUPFAM" id="SSF46785">
    <property type="entry name" value="Winged helix' DNA-binding domain"/>
    <property type="match status" value="1"/>
</dbReference>
<dbReference type="GO" id="GO:0003700">
    <property type="term" value="F:DNA-binding transcription factor activity"/>
    <property type="evidence" value="ECO:0007669"/>
    <property type="project" value="InterPro"/>
</dbReference>
<organism evidence="2 3">
    <name type="scientific">Virgisporangium ochraceum</name>
    <dbReference type="NCBI Taxonomy" id="65505"/>
    <lineage>
        <taxon>Bacteria</taxon>
        <taxon>Bacillati</taxon>
        <taxon>Actinomycetota</taxon>
        <taxon>Actinomycetes</taxon>
        <taxon>Micromonosporales</taxon>
        <taxon>Micromonosporaceae</taxon>
        <taxon>Virgisporangium</taxon>
    </lineage>
</organism>
<dbReference type="InterPro" id="IPR001845">
    <property type="entry name" value="HTH_ArsR_DNA-bd_dom"/>
</dbReference>
<dbReference type="AlphaFoldDB" id="A0A8J3ZU50"/>
<sequence>MAEDASKVNVVSEPERVRALAHPIRLALLDVLERGGERTATQCAEAIGESVASCSFHLRILAKYGFIEAGERRGREKPWRSVGRSRTASPDYDDPASVRAVGALAELTLLRETERISAFLANLHRLPPEYRDVVGLVKSTFWATPAELAELAHDLQTLIGRFSDRWERPDLRPDGARLATLFAALNPEIQDALNPEIQDPGMEES</sequence>
<evidence type="ECO:0000313" key="2">
    <source>
        <dbReference type="EMBL" id="GIJ68093.1"/>
    </source>
</evidence>
<dbReference type="EMBL" id="BOPH01000036">
    <property type="protein sequence ID" value="GIJ68093.1"/>
    <property type="molecule type" value="Genomic_DNA"/>
</dbReference>
<dbReference type="RefSeq" id="WP_203928041.1">
    <property type="nucleotide sequence ID" value="NZ_BOPH01000036.1"/>
</dbReference>
<proteinExistence type="predicted"/>
<keyword evidence="3" id="KW-1185">Reference proteome</keyword>
<evidence type="ECO:0000313" key="3">
    <source>
        <dbReference type="Proteomes" id="UP000635606"/>
    </source>
</evidence>
<dbReference type="InterPro" id="IPR036388">
    <property type="entry name" value="WH-like_DNA-bd_sf"/>
</dbReference>
<dbReference type="SMART" id="SM00418">
    <property type="entry name" value="HTH_ARSR"/>
    <property type="match status" value="1"/>
</dbReference>